<dbReference type="Pfam" id="PF00378">
    <property type="entry name" value="ECH_1"/>
    <property type="match status" value="1"/>
</dbReference>
<keyword evidence="2" id="KW-1185">Reference proteome</keyword>
<gene>
    <name evidence="1" type="ORF">SAMN04489712_110124</name>
</gene>
<accession>A0A1H6CKL4</accession>
<name>A0A1H6CKL4_9ACTN</name>
<sequence>MDTMSSYAHVLAQAQSETRELVQVERHQGYAVLRLADPGKLNVLSAAMSLQIRTALGELTADPAVRAIILTGADPGFCTGGDLRLMREVTRALADPADEHGATTPWRFIRREFGAIVRMIAGRDTAVVAAVNGPAAGVGLAMAFACDMVIASDRAVLVPAFGKLGLLPEVGTSWFITRRLGYQRAFEYYVSGEHIPAQRALELGVVNEVVPHEELLDRARSWCERMVALPEHALAMTKPLLRQAADMSWEQALTMEEYAEPSCFTTKPFARAVEGMLGR</sequence>
<dbReference type="Gene3D" id="3.90.226.10">
    <property type="entry name" value="2-enoyl-CoA Hydratase, Chain A, domain 1"/>
    <property type="match status" value="1"/>
</dbReference>
<evidence type="ECO:0000313" key="2">
    <source>
        <dbReference type="Proteomes" id="UP000236723"/>
    </source>
</evidence>
<dbReference type="PANTHER" id="PTHR43459">
    <property type="entry name" value="ENOYL-COA HYDRATASE"/>
    <property type="match status" value="1"/>
</dbReference>
<dbReference type="InterPro" id="IPR029045">
    <property type="entry name" value="ClpP/crotonase-like_dom_sf"/>
</dbReference>
<dbReference type="InterPro" id="IPR001753">
    <property type="entry name" value="Enoyl-CoA_hydra/iso"/>
</dbReference>
<protein>
    <submittedName>
        <fullName evidence="1">2-(1,2-epoxy-1,2-dihydrophenyl)acetyl-CoA isomerase</fullName>
    </submittedName>
</protein>
<evidence type="ECO:0000313" key="1">
    <source>
        <dbReference type="EMBL" id="SEG73551.1"/>
    </source>
</evidence>
<proteinExistence type="predicted"/>
<reference evidence="2" key="1">
    <citation type="submission" date="2016-10" db="EMBL/GenBank/DDBJ databases">
        <authorList>
            <person name="Varghese N."/>
            <person name="Submissions S."/>
        </authorList>
    </citation>
    <scope>NUCLEOTIDE SEQUENCE [LARGE SCALE GENOMIC DNA]</scope>
    <source>
        <strain evidence="2">DSM 43163</strain>
    </source>
</reference>
<organism evidence="1 2">
    <name type="scientific">Thermomonospora echinospora</name>
    <dbReference type="NCBI Taxonomy" id="1992"/>
    <lineage>
        <taxon>Bacteria</taxon>
        <taxon>Bacillati</taxon>
        <taxon>Actinomycetota</taxon>
        <taxon>Actinomycetes</taxon>
        <taxon>Streptosporangiales</taxon>
        <taxon>Thermomonosporaceae</taxon>
        <taxon>Thermomonospora</taxon>
    </lineage>
</organism>
<dbReference type="GO" id="GO:0016853">
    <property type="term" value="F:isomerase activity"/>
    <property type="evidence" value="ECO:0007669"/>
    <property type="project" value="UniProtKB-KW"/>
</dbReference>
<dbReference type="SUPFAM" id="SSF52096">
    <property type="entry name" value="ClpP/crotonase"/>
    <property type="match status" value="1"/>
</dbReference>
<dbReference type="EMBL" id="FNVO01000010">
    <property type="protein sequence ID" value="SEG73551.1"/>
    <property type="molecule type" value="Genomic_DNA"/>
</dbReference>
<dbReference type="AlphaFoldDB" id="A0A1H6CKL4"/>
<dbReference type="CDD" id="cd06558">
    <property type="entry name" value="crotonase-like"/>
    <property type="match status" value="1"/>
</dbReference>
<keyword evidence="1" id="KW-0413">Isomerase</keyword>
<dbReference type="PANTHER" id="PTHR43459:SF1">
    <property type="entry name" value="EG:BACN32G11.4 PROTEIN"/>
    <property type="match status" value="1"/>
</dbReference>
<dbReference type="RefSeq" id="WP_235018049.1">
    <property type="nucleotide sequence ID" value="NZ_FNVO01000010.1"/>
</dbReference>
<dbReference type="Proteomes" id="UP000236723">
    <property type="component" value="Unassembled WGS sequence"/>
</dbReference>